<feature type="compositionally biased region" description="Polar residues" evidence="1">
    <location>
        <begin position="104"/>
        <end position="118"/>
    </location>
</feature>
<proteinExistence type="predicted"/>
<dbReference type="OrthoDB" id="7423265at2759"/>
<accession>A0A8J2PJX7</accession>
<dbReference type="AlphaFoldDB" id="A0A8J2PJX7"/>
<dbReference type="EMBL" id="CAJVCH010536752">
    <property type="protein sequence ID" value="CAG7825569.1"/>
    <property type="molecule type" value="Genomic_DNA"/>
</dbReference>
<feature type="non-terminal residue" evidence="2">
    <location>
        <position position="151"/>
    </location>
</feature>
<protein>
    <submittedName>
        <fullName evidence="2">Uncharacterized protein</fullName>
    </submittedName>
</protein>
<dbReference type="Proteomes" id="UP000708208">
    <property type="component" value="Unassembled WGS sequence"/>
</dbReference>
<feature type="region of interest" description="Disordered" evidence="1">
    <location>
        <begin position="97"/>
        <end position="120"/>
    </location>
</feature>
<keyword evidence="3" id="KW-1185">Reference proteome</keyword>
<evidence type="ECO:0000313" key="2">
    <source>
        <dbReference type="EMBL" id="CAG7825569.1"/>
    </source>
</evidence>
<evidence type="ECO:0000256" key="1">
    <source>
        <dbReference type="SAM" id="MobiDB-lite"/>
    </source>
</evidence>
<name>A0A8J2PJX7_9HEXA</name>
<reference evidence="2" key="1">
    <citation type="submission" date="2021-06" db="EMBL/GenBank/DDBJ databases">
        <authorList>
            <person name="Hodson N. C."/>
            <person name="Mongue J. A."/>
            <person name="Jaron S. K."/>
        </authorList>
    </citation>
    <scope>NUCLEOTIDE SEQUENCE</scope>
</reference>
<evidence type="ECO:0000313" key="3">
    <source>
        <dbReference type="Proteomes" id="UP000708208"/>
    </source>
</evidence>
<gene>
    <name evidence="2" type="ORF">AFUS01_LOCUS35672</name>
</gene>
<sequence length="151" mass="17072">MTDPKLSLRGHKGYLTRIRNFIVAITPETATRSNHVTYFKNIADTKAKIDVVVQDLYERCADEAEADAVTKETDPIFDEICKLQEILDTWNEEIIKKESTTTTAGPSPANTATPQAQAIQKPKLPQLSLPKFSGRYDEWLPFKDRFSQAID</sequence>
<organism evidence="2 3">
    <name type="scientific">Allacma fusca</name>
    <dbReference type="NCBI Taxonomy" id="39272"/>
    <lineage>
        <taxon>Eukaryota</taxon>
        <taxon>Metazoa</taxon>
        <taxon>Ecdysozoa</taxon>
        <taxon>Arthropoda</taxon>
        <taxon>Hexapoda</taxon>
        <taxon>Collembola</taxon>
        <taxon>Symphypleona</taxon>
        <taxon>Sminthuridae</taxon>
        <taxon>Allacma</taxon>
    </lineage>
</organism>
<comment type="caution">
    <text evidence="2">The sequence shown here is derived from an EMBL/GenBank/DDBJ whole genome shotgun (WGS) entry which is preliminary data.</text>
</comment>